<reference evidence="1" key="1">
    <citation type="submission" date="2022-01" db="EMBL/GenBank/DDBJ databases">
        <title>Genome Sequence Resource for Two Populations of Ditylenchus destructor, the Migratory Endoparasitic Phytonematode.</title>
        <authorList>
            <person name="Zhang H."/>
            <person name="Lin R."/>
            <person name="Xie B."/>
        </authorList>
    </citation>
    <scope>NUCLEOTIDE SEQUENCE</scope>
    <source>
        <strain evidence="1">BazhouSP</strain>
    </source>
</reference>
<accession>A0AAD4MS57</accession>
<evidence type="ECO:0000313" key="2">
    <source>
        <dbReference type="Proteomes" id="UP001201812"/>
    </source>
</evidence>
<evidence type="ECO:0000313" key="1">
    <source>
        <dbReference type="EMBL" id="KAI1704432.1"/>
    </source>
</evidence>
<name>A0AAD4MS57_9BILA</name>
<sequence length="328" mass="38270">MLPADVLLDILRCMSRNTLDKIQETNQAINNIVSTEFASKPCRLLGEEYCLEIHIKTGKLLLWIYKNDTLNDRECFVPSSRGWQKCDKEDDEPWCRRHRYTLDEMRQYLPEYVRFRTTRIFIEQGEHYTPNHISAIKSIAHVWSEQTLTLDDFSDSDTNILSSILNNFDVLQCRVLRLNDGKKMFFGLDVSQHPALNKLKAIFFCSPFLKADDMASLTQKKAICAESDTIFLVAYKYDDLIHAVEAARKEFMESIKPCRLKMMIHTDESLEVCFASFHTGQTIEFCVKNNRTNEVLEFKREGIDYGALTCHDWPWRLPSAFSLDRYSI</sequence>
<dbReference type="EMBL" id="JAKKPZ010000068">
    <property type="protein sequence ID" value="KAI1704432.1"/>
    <property type="molecule type" value="Genomic_DNA"/>
</dbReference>
<protein>
    <recommendedName>
        <fullName evidence="3">F-box domain-containing protein</fullName>
    </recommendedName>
</protein>
<proteinExistence type="predicted"/>
<dbReference type="AlphaFoldDB" id="A0AAD4MS57"/>
<dbReference type="Proteomes" id="UP001201812">
    <property type="component" value="Unassembled WGS sequence"/>
</dbReference>
<keyword evidence="2" id="KW-1185">Reference proteome</keyword>
<evidence type="ECO:0008006" key="3">
    <source>
        <dbReference type="Google" id="ProtNLM"/>
    </source>
</evidence>
<organism evidence="1 2">
    <name type="scientific">Ditylenchus destructor</name>
    <dbReference type="NCBI Taxonomy" id="166010"/>
    <lineage>
        <taxon>Eukaryota</taxon>
        <taxon>Metazoa</taxon>
        <taxon>Ecdysozoa</taxon>
        <taxon>Nematoda</taxon>
        <taxon>Chromadorea</taxon>
        <taxon>Rhabditida</taxon>
        <taxon>Tylenchina</taxon>
        <taxon>Tylenchomorpha</taxon>
        <taxon>Sphaerularioidea</taxon>
        <taxon>Anguinidae</taxon>
        <taxon>Anguininae</taxon>
        <taxon>Ditylenchus</taxon>
    </lineage>
</organism>
<comment type="caution">
    <text evidence="1">The sequence shown here is derived from an EMBL/GenBank/DDBJ whole genome shotgun (WGS) entry which is preliminary data.</text>
</comment>
<gene>
    <name evidence="1" type="ORF">DdX_14300</name>
</gene>